<protein>
    <recommendedName>
        <fullName evidence="4">Stigma-specific protein, Stig1</fullName>
    </recommendedName>
</protein>
<dbReference type="EMBL" id="CP036526">
    <property type="protein sequence ID" value="QDT12517.1"/>
    <property type="molecule type" value="Genomic_DNA"/>
</dbReference>
<sequence precursor="true">MIGQSLTRLLLIAAALSIGFTCNQTVQAACNIGCKTSQCCPKCKYVCKLTAEKVDVEKKCFEVETDYICVPRVVFPWQRPSQKSCGMCNSCDGSGCKSCSACPNNGAKIRKVNKLKVKKYECPECKYTWDAEKVGGCCGGNCGTASCADGCCADGCCADGCCGGSCDDGATGVDLSQVNYPPSADVSYAAPMQYEPSPTVAQPMPTAVPAPVYTDQTPPAADYYAPVAQ</sequence>
<accession>A0A517NZF7</accession>
<evidence type="ECO:0000313" key="2">
    <source>
        <dbReference type="EMBL" id="QDT12517.1"/>
    </source>
</evidence>
<feature type="signal peptide" evidence="1">
    <location>
        <begin position="1"/>
        <end position="28"/>
    </location>
</feature>
<keyword evidence="3" id="KW-1185">Reference proteome</keyword>
<feature type="chain" id="PRO_5021917574" description="Stigma-specific protein, Stig1" evidence="1">
    <location>
        <begin position="29"/>
        <end position="229"/>
    </location>
</feature>
<keyword evidence="1" id="KW-0732">Signal</keyword>
<proteinExistence type="predicted"/>
<evidence type="ECO:0000313" key="3">
    <source>
        <dbReference type="Proteomes" id="UP000319817"/>
    </source>
</evidence>
<dbReference type="AlphaFoldDB" id="A0A517NZF7"/>
<organism evidence="2 3">
    <name type="scientific">Stieleria marina</name>
    <dbReference type="NCBI Taxonomy" id="1930275"/>
    <lineage>
        <taxon>Bacteria</taxon>
        <taxon>Pseudomonadati</taxon>
        <taxon>Planctomycetota</taxon>
        <taxon>Planctomycetia</taxon>
        <taxon>Pirellulales</taxon>
        <taxon>Pirellulaceae</taxon>
        <taxon>Stieleria</taxon>
    </lineage>
</organism>
<evidence type="ECO:0008006" key="4">
    <source>
        <dbReference type="Google" id="ProtNLM"/>
    </source>
</evidence>
<gene>
    <name evidence="2" type="ORF">K239x_45270</name>
</gene>
<evidence type="ECO:0000256" key="1">
    <source>
        <dbReference type="SAM" id="SignalP"/>
    </source>
</evidence>
<dbReference type="Proteomes" id="UP000319817">
    <property type="component" value="Chromosome"/>
</dbReference>
<name>A0A517NZF7_9BACT</name>
<reference evidence="2 3" key="1">
    <citation type="submission" date="2019-02" db="EMBL/GenBank/DDBJ databases">
        <title>Deep-cultivation of Planctomycetes and their phenomic and genomic characterization uncovers novel biology.</title>
        <authorList>
            <person name="Wiegand S."/>
            <person name="Jogler M."/>
            <person name="Boedeker C."/>
            <person name="Pinto D."/>
            <person name="Vollmers J."/>
            <person name="Rivas-Marin E."/>
            <person name="Kohn T."/>
            <person name="Peeters S.H."/>
            <person name="Heuer A."/>
            <person name="Rast P."/>
            <person name="Oberbeckmann S."/>
            <person name="Bunk B."/>
            <person name="Jeske O."/>
            <person name="Meyerdierks A."/>
            <person name="Storesund J.E."/>
            <person name="Kallscheuer N."/>
            <person name="Luecker S."/>
            <person name="Lage O.M."/>
            <person name="Pohl T."/>
            <person name="Merkel B.J."/>
            <person name="Hornburger P."/>
            <person name="Mueller R.-W."/>
            <person name="Bruemmer F."/>
            <person name="Labrenz M."/>
            <person name="Spormann A.M."/>
            <person name="Op den Camp H."/>
            <person name="Overmann J."/>
            <person name="Amann R."/>
            <person name="Jetten M.S.M."/>
            <person name="Mascher T."/>
            <person name="Medema M.H."/>
            <person name="Devos D.P."/>
            <person name="Kaster A.-K."/>
            <person name="Ovreas L."/>
            <person name="Rohde M."/>
            <person name="Galperin M.Y."/>
            <person name="Jogler C."/>
        </authorList>
    </citation>
    <scope>NUCLEOTIDE SEQUENCE [LARGE SCALE GENOMIC DNA]</scope>
    <source>
        <strain evidence="2 3">K23_9</strain>
    </source>
</reference>